<evidence type="ECO:0000313" key="2">
    <source>
        <dbReference type="Proteomes" id="UP001227268"/>
    </source>
</evidence>
<organism evidence="1 2">
    <name type="scientific">Naganishia friedmannii</name>
    <dbReference type="NCBI Taxonomy" id="89922"/>
    <lineage>
        <taxon>Eukaryota</taxon>
        <taxon>Fungi</taxon>
        <taxon>Dikarya</taxon>
        <taxon>Basidiomycota</taxon>
        <taxon>Agaricomycotina</taxon>
        <taxon>Tremellomycetes</taxon>
        <taxon>Filobasidiales</taxon>
        <taxon>Filobasidiaceae</taxon>
        <taxon>Naganishia</taxon>
    </lineage>
</organism>
<dbReference type="Proteomes" id="UP001227268">
    <property type="component" value="Unassembled WGS sequence"/>
</dbReference>
<sequence length="434" mass="48835">MSDQSTAALLAAFAFERVLSVSTSTPSVYLLGSITGQQAITHLVKTTFDLAPLGTNVDDKDAQDKAKTVAAEAVAFEKVAPLEDNDIYRWAQAWWAVDRSRPDVKITLIYPATDVHVRKYETQKRIMVEETPELYERLVKPYIDGFPASRIQWVYNILNHEKEADRILFEDPDPRTGFLILPDLKWDRKTVSTLYLTAIVFDKSIRSMRDLKKQHLPLLLNIKASSENVVKGNFGLEPSRIRMFVHYQPSYYHFHVHIVALENEGYVGINIGKAHLLSDLISLLSLSSDSDEASLLQKMTLAYTLGEQDGLYRAYKQEAGLLLSIELLCLVHVCGFDLASSPQGRCMTVAWALPLAAVQVVLRQTVKPEIGWFTGFFSGREVKTDVCPAAQYFWKEAARNVSTHRLGAYDFLDVFSVFLFPAVSAYLAAQFPSI</sequence>
<keyword evidence="2" id="KW-1185">Reference proteome</keyword>
<reference evidence="1" key="1">
    <citation type="submission" date="2023-04" db="EMBL/GenBank/DDBJ databases">
        <title>Draft Genome sequencing of Naganishia species isolated from polar environments using Oxford Nanopore Technology.</title>
        <authorList>
            <person name="Leo P."/>
            <person name="Venkateswaran K."/>
        </authorList>
    </citation>
    <scope>NUCLEOTIDE SEQUENCE</scope>
    <source>
        <strain evidence="1">MNA-CCFEE 5423</strain>
    </source>
</reference>
<proteinExistence type="predicted"/>
<evidence type="ECO:0000313" key="1">
    <source>
        <dbReference type="EMBL" id="KAJ9107263.1"/>
    </source>
</evidence>
<protein>
    <submittedName>
        <fullName evidence="1">Uncharacterized protein</fullName>
    </submittedName>
</protein>
<comment type="caution">
    <text evidence="1">The sequence shown here is derived from an EMBL/GenBank/DDBJ whole genome shotgun (WGS) entry which is preliminary data.</text>
</comment>
<dbReference type="EMBL" id="JASBWT010000002">
    <property type="protein sequence ID" value="KAJ9107263.1"/>
    <property type="molecule type" value="Genomic_DNA"/>
</dbReference>
<accession>A0ACC2W707</accession>
<name>A0ACC2W707_9TREE</name>
<gene>
    <name evidence="1" type="ORF">QFC21_000710</name>
</gene>